<gene>
    <name evidence="6" type="ORF">AXX12_16345</name>
</gene>
<dbReference type="InterPro" id="IPR017721">
    <property type="entry name" value="IorA"/>
</dbReference>
<dbReference type="InterPro" id="IPR011766">
    <property type="entry name" value="TPP_enzyme_TPP-bd"/>
</dbReference>
<dbReference type="Gene3D" id="3.30.70.20">
    <property type="match status" value="1"/>
</dbReference>
<dbReference type="InterPro" id="IPR029061">
    <property type="entry name" value="THDP-binding"/>
</dbReference>
<dbReference type="STRING" id="1794912.AXX12_16345"/>
<evidence type="ECO:0000256" key="2">
    <source>
        <dbReference type="ARBA" id="ARBA00023002"/>
    </source>
</evidence>
<dbReference type="GO" id="GO:0043805">
    <property type="term" value="F:indolepyruvate ferredoxin oxidoreductase activity"/>
    <property type="evidence" value="ECO:0007669"/>
    <property type="project" value="UniProtKB-UniRule"/>
</dbReference>
<dbReference type="AlphaFoldDB" id="A0A154BLJ4"/>
<comment type="function">
    <text evidence="3">Catalyzes the ferredoxin-dependent oxidative decarboxylation of arylpyruvates.</text>
</comment>
<dbReference type="PIRSF" id="PIRSF006439">
    <property type="entry name" value="Indolepyruvate_ferr_oxidored"/>
    <property type="match status" value="1"/>
</dbReference>
<dbReference type="PROSITE" id="PS51379">
    <property type="entry name" value="4FE4S_FER_2"/>
    <property type="match status" value="2"/>
</dbReference>
<feature type="binding site" evidence="4">
    <location>
        <position position="599"/>
    </location>
    <ligand>
        <name>[4Fe-4S] cluster</name>
        <dbReference type="ChEBI" id="CHEBI:49883"/>
        <label>1</label>
    </ligand>
</feature>
<dbReference type="Pfam" id="PF02775">
    <property type="entry name" value="TPP_enzyme_C"/>
    <property type="match status" value="1"/>
</dbReference>
<dbReference type="RefSeq" id="WP_066245872.1">
    <property type="nucleotide sequence ID" value="NZ_LSGP01000028.1"/>
</dbReference>
<feature type="domain" description="4Fe-4S ferredoxin-type" evidence="5">
    <location>
        <begin position="580"/>
        <end position="605"/>
    </location>
</feature>
<organism evidence="6 7">
    <name type="scientific">Anaerosporomusa subterranea</name>
    <dbReference type="NCBI Taxonomy" id="1794912"/>
    <lineage>
        <taxon>Bacteria</taxon>
        <taxon>Bacillati</taxon>
        <taxon>Bacillota</taxon>
        <taxon>Negativicutes</taxon>
        <taxon>Acetonemataceae</taxon>
        <taxon>Anaerosporomusa</taxon>
    </lineage>
</organism>
<dbReference type="EC" id="1.2.7.8" evidence="3"/>
<dbReference type="PANTHER" id="PTHR43710:SF7">
    <property type="entry name" value="INDOLEPYRUVATE OXIDOREDUCTASE SUBUNIT IORA"/>
    <property type="match status" value="1"/>
</dbReference>
<feature type="binding site" evidence="4">
    <location>
        <position position="563"/>
    </location>
    <ligand>
        <name>[4Fe-4S] cluster</name>
        <dbReference type="ChEBI" id="CHEBI:49883"/>
        <label>1</label>
    </ligand>
</feature>
<dbReference type="FunFam" id="3.40.50.970:FF:000039">
    <property type="entry name" value="Indolepyruvate oxidoreductase subunit IorA"/>
    <property type="match status" value="1"/>
</dbReference>
<keyword evidence="1 3" id="KW-0479">Metal-binding</keyword>
<dbReference type="Proteomes" id="UP000076268">
    <property type="component" value="Unassembled WGS sequence"/>
</dbReference>
<dbReference type="GO" id="GO:0051539">
    <property type="term" value="F:4 iron, 4 sulfur cluster binding"/>
    <property type="evidence" value="ECO:0007669"/>
    <property type="project" value="UniProtKB-UniRule"/>
</dbReference>
<feature type="binding site" evidence="4">
    <location>
        <position position="560"/>
    </location>
    <ligand>
        <name>[4Fe-4S] cluster</name>
        <dbReference type="ChEBI" id="CHEBI:49883"/>
        <label>1</label>
    </ligand>
</feature>
<dbReference type="Pfam" id="PF01855">
    <property type="entry name" value="POR_N"/>
    <property type="match status" value="1"/>
</dbReference>
<accession>A0A154BLJ4</accession>
<comment type="cofactor">
    <cofactor evidence="3 4">
        <name>[4Fe-4S] cluster</name>
        <dbReference type="ChEBI" id="CHEBI:49883"/>
    </cofactor>
    <text evidence="3 4">Binds 2 [4Fe-4S] clusters. In this family the first cluster has a non-standard and varying [4Fe-4S] binding motif CX(2)CX(2)CX(4-5)CP.</text>
</comment>
<dbReference type="PANTHER" id="PTHR43710">
    <property type="entry name" value="2-HYDROXYACYL-COA LYASE"/>
    <property type="match status" value="1"/>
</dbReference>
<feature type="binding site" evidence="4">
    <location>
        <position position="589"/>
    </location>
    <ligand>
        <name>[4Fe-4S] cluster</name>
        <dbReference type="ChEBI" id="CHEBI:49883"/>
        <label>2</label>
    </ligand>
</feature>
<keyword evidence="2 3" id="KW-0560">Oxidoreductase</keyword>
<feature type="binding site" evidence="4">
    <location>
        <position position="572"/>
    </location>
    <ligand>
        <name>[4Fe-4S] cluster</name>
        <dbReference type="ChEBI" id="CHEBI:49883"/>
        <label>2</label>
    </ligand>
</feature>
<keyword evidence="3 4" id="KW-0411">Iron-sulfur</keyword>
<keyword evidence="7" id="KW-1185">Reference proteome</keyword>
<keyword evidence="3" id="KW-0813">Transport</keyword>
<proteinExistence type="predicted"/>
<dbReference type="InterPro" id="IPR045025">
    <property type="entry name" value="HACL1-like"/>
</dbReference>
<keyword evidence="3" id="KW-0249">Electron transport</keyword>
<sequence length="605" mass="65565">MQAKFMFGNEAIARGAFEAGVKVVAGYPGTPATEIVDHCASFPGIYAEWSSNEKHAFEVAGGACLTNQRAMAVMKHNGTNAAADYLMHINFTGVKAGLVLISADDPGGLSSQCEEDTRILIHTYAHLPMFDPANVQEAYQMTKLAFDLSEKTELVFAIRPVMRINHAGGMVECQGSITAGKPPEFVPDRSRFVMSAVVEKEYGGELRPKMRHRWLNNKQAELKAIMEESPFNWIDSSEGDIGFVGCGIGYAFLKEAEKIYGQSLPIMKLGTLPIPEKKTLEFLKGLKKVVIFEEIEPVVERLVKQLCFENKISLDILGRESFLPKEGELSTNLVLTAVQAVFAGKDYPAPAQGKYIPARTRTQCGGCSHRGLLFAMKEVVRKNGGVVTGDIGCHDAGTFEPMKLQATIYCMGSSIPMAYGIQKAGFDKPVYALIGDSTFFHNGLTGLASAIFNKANITVVIGYNSTTAMTGFQPHAASTNNLMSKDVKPINPGELAAAMGAKVFWCNPYNVEDTIRVITEATQEEGVKVVVAEALCYLKFGREGKISYQPVPVAVDIDVCNGCGICIRTFGCPAITLVADKARIDESACNKCGVCIHVCKRGAIK</sequence>
<dbReference type="SUPFAM" id="SSF52518">
    <property type="entry name" value="Thiamin diphosphate-binding fold (THDP-binding)"/>
    <property type="match status" value="2"/>
</dbReference>
<comment type="caution">
    <text evidence="6">The sequence shown here is derived from an EMBL/GenBank/DDBJ whole genome shotgun (WGS) entry which is preliminary data.</text>
</comment>
<keyword evidence="3 4" id="KW-0408">Iron</keyword>
<dbReference type="InterPro" id="IPR017896">
    <property type="entry name" value="4Fe4S_Fe-S-bd"/>
</dbReference>
<dbReference type="InterPro" id="IPR002880">
    <property type="entry name" value="Pyrv_Fd/Flavodoxin_OxRdtase_N"/>
</dbReference>
<evidence type="ECO:0000256" key="4">
    <source>
        <dbReference type="PIRSR" id="PIRSR006439-50"/>
    </source>
</evidence>
<dbReference type="CDD" id="cd07034">
    <property type="entry name" value="TPP_PYR_PFOR_IOR-alpha_like"/>
    <property type="match status" value="1"/>
</dbReference>
<feature type="binding site" evidence="4">
    <location>
        <position position="592"/>
    </location>
    <ligand>
        <name>[4Fe-4S] cluster</name>
        <dbReference type="ChEBI" id="CHEBI:49883"/>
        <label>2</label>
    </ligand>
</feature>
<comment type="catalytic activity">
    <reaction evidence="3">
        <text>indole-3-pyruvate + 2 oxidized [2Fe-2S]-[ferredoxin] + CoA = (indol-3-yl)acetyl-CoA + 2 reduced [2Fe-2S]-[ferredoxin] + CO2 + H(+)</text>
        <dbReference type="Rhea" id="RHEA:12645"/>
        <dbReference type="Rhea" id="RHEA-COMP:10000"/>
        <dbReference type="Rhea" id="RHEA-COMP:10001"/>
        <dbReference type="ChEBI" id="CHEBI:15378"/>
        <dbReference type="ChEBI" id="CHEBI:16526"/>
        <dbReference type="ChEBI" id="CHEBI:17640"/>
        <dbReference type="ChEBI" id="CHEBI:33737"/>
        <dbReference type="ChEBI" id="CHEBI:33738"/>
        <dbReference type="ChEBI" id="CHEBI:57271"/>
        <dbReference type="ChEBI" id="CHEBI:57287"/>
        <dbReference type="EC" id="1.2.7.8"/>
    </reaction>
</comment>
<feature type="binding site" evidence="4">
    <location>
        <position position="566"/>
    </location>
    <ligand>
        <name>[4Fe-4S] cluster</name>
        <dbReference type="ChEBI" id="CHEBI:49883"/>
        <label>1</label>
    </ligand>
</feature>
<reference evidence="6 7" key="1">
    <citation type="submission" date="2016-02" db="EMBL/GenBank/DDBJ databases">
        <title>Anaerosporomusa subterraneum gen. nov., sp. nov., a spore-forming obligate anaerobe isolated from saprolite.</title>
        <authorList>
            <person name="Choi J.K."/>
            <person name="Shah M."/>
            <person name="Yee N."/>
        </authorList>
    </citation>
    <scope>NUCLEOTIDE SEQUENCE [LARGE SCALE GENOMIC DNA]</scope>
    <source>
        <strain evidence="6 7">RU4</strain>
    </source>
</reference>
<evidence type="ECO:0000256" key="3">
    <source>
        <dbReference type="PIRNR" id="PIRNR006439"/>
    </source>
</evidence>
<dbReference type="GO" id="GO:0046872">
    <property type="term" value="F:metal ion binding"/>
    <property type="evidence" value="ECO:0007669"/>
    <property type="project" value="UniProtKB-UniRule"/>
</dbReference>
<evidence type="ECO:0000256" key="1">
    <source>
        <dbReference type="ARBA" id="ARBA00022723"/>
    </source>
</evidence>
<dbReference type="GO" id="GO:0030976">
    <property type="term" value="F:thiamine pyrophosphate binding"/>
    <property type="evidence" value="ECO:0007669"/>
    <property type="project" value="InterPro"/>
</dbReference>
<evidence type="ECO:0000259" key="5">
    <source>
        <dbReference type="PROSITE" id="PS51379"/>
    </source>
</evidence>
<feature type="domain" description="4Fe-4S ferredoxin-type" evidence="5">
    <location>
        <begin position="551"/>
        <end position="573"/>
    </location>
</feature>
<dbReference type="Pfam" id="PF00037">
    <property type="entry name" value="Fer4"/>
    <property type="match status" value="1"/>
</dbReference>
<dbReference type="CDD" id="cd02008">
    <property type="entry name" value="TPP_IOR_alpha"/>
    <property type="match status" value="1"/>
</dbReference>
<evidence type="ECO:0000313" key="7">
    <source>
        <dbReference type="Proteomes" id="UP000076268"/>
    </source>
</evidence>
<name>A0A154BLJ4_ANASB</name>
<keyword evidence="3 4" id="KW-0004">4Fe-4S</keyword>
<dbReference type="Gene3D" id="3.40.50.970">
    <property type="match status" value="2"/>
</dbReference>
<feature type="binding site" evidence="4">
    <location>
        <position position="595"/>
    </location>
    <ligand>
        <name>[4Fe-4S] cluster</name>
        <dbReference type="ChEBI" id="CHEBI:49883"/>
        <label>2</label>
    </ligand>
</feature>
<evidence type="ECO:0000313" key="6">
    <source>
        <dbReference type="EMBL" id="KYZ74792.1"/>
    </source>
</evidence>
<dbReference type="EMBL" id="LSGP01000028">
    <property type="protein sequence ID" value="KYZ74792.1"/>
    <property type="molecule type" value="Genomic_DNA"/>
</dbReference>
<protein>
    <recommendedName>
        <fullName evidence="3">Indolepyruvate oxidoreductase subunit IorA</fullName>
        <shortName evidence="3">IOR</shortName>
        <ecNumber evidence="3">1.2.7.8</ecNumber>
    </recommendedName>
    <alternativeName>
        <fullName evidence="3">Indolepyruvate ferredoxin oxidoreductase subunit alpha</fullName>
    </alternativeName>
</protein>